<reference evidence="1" key="1">
    <citation type="journal article" date="2020" name="Stud. Mycol.">
        <title>101 Dothideomycetes genomes: a test case for predicting lifestyles and emergence of pathogens.</title>
        <authorList>
            <person name="Haridas S."/>
            <person name="Albert R."/>
            <person name="Binder M."/>
            <person name="Bloem J."/>
            <person name="Labutti K."/>
            <person name="Salamov A."/>
            <person name="Andreopoulos B."/>
            <person name="Baker S."/>
            <person name="Barry K."/>
            <person name="Bills G."/>
            <person name="Bluhm B."/>
            <person name="Cannon C."/>
            <person name="Castanera R."/>
            <person name="Culley D."/>
            <person name="Daum C."/>
            <person name="Ezra D."/>
            <person name="Gonzalez J."/>
            <person name="Henrissat B."/>
            <person name="Kuo A."/>
            <person name="Liang C."/>
            <person name="Lipzen A."/>
            <person name="Lutzoni F."/>
            <person name="Magnuson J."/>
            <person name="Mondo S."/>
            <person name="Nolan M."/>
            <person name="Ohm R."/>
            <person name="Pangilinan J."/>
            <person name="Park H.-J."/>
            <person name="Ramirez L."/>
            <person name="Alfaro M."/>
            <person name="Sun H."/>
            <person name="Tritt A."/>
            <person name="Yoshinaga Y."/>
            <person name="Zwiers L.-H."/>
            <person name="Turgeon B."/>
            <person name="Goodwin S."/>
            <person name="Spatafora J."/>
            <person name="Crous P."/>
            <person name="Grigoriev I."/>
        </authorList>
    </citation>
    <scope>NUCLEOTIDE SEQUENCE</scope>
    <source>
        <strain evidence="1">CBS 122681</strain>
    </source>
</reference>
<keyword evidence="2" id="KW-1185">Reference proteome</keyword>
<name>A0A6A6TUG1_9PLEO</name>
<evidence type="ECO:0000313" key="1">
    <source>
        <dbReference type="EMBL" id="KAF2662603.1"/>
    </source>
</evidence>
<dbReference type="EMBL" id="MU004289">
    <property type="protein sequence ID" value="KAF2662603.1"/>
    <property type="molecule type" value="Genomic_DNA"/>
</dbReference>
<organism evidence="1 2">
    <name type="scientific">Lophiostoma macrostomum CBS 122681</name>
    <dbReference type="NCBI Taxonomy" id="1314788"/>
    <lineage>
        <taxon>Eukaryota</taxon>
        <taxon>Fungi</taxon>
        <taxon>Dikarya</taxon>
        <taxon>Ascomycota</taxon>
        <taxon>Pezizomycotina</taxon>
        <taxon>Dothideomycetes</taxon>
        <taxon>Pleosporomycetidae</taxon>
        <taxon>Pleosporales</taxon>
        <taxon>Lophiostomataceae</taxon>
        <taxon>Lophiostoma</taxon>
    </lineage>
</organism>
<gene>
    <name evidence="1" type="ORF">K491DRAFT_753164</name>
</gene>
<evidence type="ECO:0000313" key="2">
    <source>
        <dbReference type="Proteomes" id="UP000799324"/>
    </source>
</evidence>
<proteinExistence type="predicted"/>
<accession>A0A6A6TUG1</accession>
<dbReference type="OrthoDB" id="3444944at2759"/>
<dbReference type="Proteomes" id="UP000799324">
    <property type="component" value="Unassembled WGS sequence"/>
</dbReference>
<sequence length="219" mass="24976">MFLQNAAIYHPFSLTPPNNMTLPPSKEPLPLYEPHAGAVPSNINSPSVPEPGYSFSHTTVTKPTLSSRLIHSLGRNPGFCPGAFSFRRGIARNRSQYFPEALHKQSRSPERCLYCGLAVHKYFPKAFTTDYPNYPQLSLSFLFESHVPATRLDHSDRRSCLLCWEDKQIWIKPMNVEEWGAHTRKHFKEDGYQICTKTDGETMQARSSCLAKKCTKIHY</sequence>
<protein>
    <submittedName>
        <fullName evidence="1">Uncharacterized protein</fullName>
    </submittedName>
</protein>
<dbReference type="AlphaFoldDB" id="A0A6A6TUG1"/>